<evidence type="ECO:0000313" key="3">
    <source>
        <dbReference type="EMBL" id="QDL91050.1"/>
    </source>
</evidence>
<dbReference type="AlphaFoldDB" id="A0A5B8FVB5"/>
<feature type="transmembrane region" description="Helical" evidence="2">
    <location>
        <begin position="345"/>
        <end position="362"/>
    </location>
</feature>
<dbReference type="KEGG" id="ppru:FDP22_04170"/>
<dbReference type="InterPro" id="IPR002798">
    <property type="entry name" value="SpoIIM-like"/>
</dbReference>
<keyword evidence="4" id="KW-1185">Reference proteome</keyword>
<dbReference type="Pfam" id="PF01944">
    <property type="entry name" value="SpoIIM"/>
    <property type="match status" value="1"/>
</dbReference>
<feature type="region of interest" description="Disordered" evidence="1">
    <location>
        <begin position="1"/>
        <end position="48"/>
    </location>
</feature>
<accession>A0A5B8FVB5</accession>
<dbReference type="PANTHER" id="PTHR35337">
    <property type="entry name" value="SLR1478 PROTEIN"/>
    <property type="match status" value="1"/>
</dbReference>
<proteinExistence type="predicted"/>
<organism evidence="3 4">
    <name type="scientific">Paroceanicella profunda</name>
    <dbReference type="NCBI Taxonomy" id="2579971"/>
    <lineage>
        <taxon>Bacteria</taxon>
        <taxon>Pseudomonadati</taxon>
        <taxon>Pseudomonadota</taxon>
        <taxon>Alphaproteobacteria</taxon>
        <taxon>Rhodobacterales</taxon>
        <taxon>Paracoccaceae</taxon>
        <taxon>Paroceanicella</taxon>
    </lineage>
</organism>
<dbReference type="EMBL" id="CP040818">
    <property type="protein sequence ID" value="QDL91050.1"/>
    <property type="molecule type" value="Genomic_DNA"/>
</dbReference>
<sequence>MSEPQAPASDAARAAASGASRAAGTAAPPAQAPSPETTPTLRSTGFRREREAGWRRLESILERAERQGMRALSFEEARDLAVLYRQAVSALSVAREISLDAALRAYLEALCARACLAVYAPQETLSGLFGRFLRGVPPAFRRSAPHLGIVVLVTLLGALVGWLLYFQDATWYYTLVPSGGGDPRGPDSTADELREVLEGPHEGPLGGLAAFASFLFSHNARIAIFCFSLGALAGMPTLLLCLYNGLSMGAFVALHVDRGLGMEVAGWLSIHGVTEIGAILIAAAAGLRLGEAVLFPGPRSRGDALRAQGRDAVKLALLAALMLVLAALLEGFGRQLVTGLEARLAIGWGIGAVWMAWFLLGSRRPAP</sequence>
<keyword evidence="2" id="KW-0812">Transmembrane</keyword>
<gene>
    <name evidence="3" type="ORF">FDP22_04170</name>
</gene>
<name>A0A5B8FVB5_9RHOB</name>
<dbReference type="RefSeq" id="WP_138578527.1">
    <property type="nucleotide sequence ID" value="NZ_CP040818.1"/>
</dbReference>
<evidence type="ECO:0000256" key="2">
    <source>
        <dbReference type="SAM" id="Phobius"/>
    </source>
</evidence>
<evidence type="ECO:0000313" key="4">
    <source>
        <dbReference type="Proteomes" id="UP000305888"/>
    </source>
</evidence>
<feature type="transmembrane region" description="Helical" evidence="2">
    <location>
        <begin position="315"/>
        <end position="333"/>
    </location>
</feature>
<keyword evidence="2" id="KW-0472">Membrane</keyword>
<dbReference type="PANTHER" id="PTHR35337:SF1">
    <property type="entry name" value="SLR1478 PROTEIN"/>
    <property type="match status" value="1"/>
</dbReference>
<keyword evidence="2" id="KW-1133">Transmembrane helix</keyword>
<evidence type="ECO:0000256" key="1">
    <source>
        <dbReference type="SAM" id="MobiDB-lite"/>
    </source>
</evidence>
<protein>
    <submittedName>
        <fullName evidence="3">Stage II sporulation protein M</fullName>
    </submittedName>
</protein>
<reference evidence="3 4" key="1">
    <citation type="submission" date="2019-06" db="EMBL/GenBank/DDBJ databases">
        <title>Genome sequence of Rhodobacteraceae bacterium D4M1.</title>
        <authorList>
            <person name="Cao J."/>
        </authorList>
    </citation>
    <scope>NUCLEOTIDE SEQUENCE [LARGE SCALE GENOMIC DNA]</scope>
    <source>
        <strain evidence="3 4">D4M1</strain>
    </source>
</reference>
<dbReference type="Proteomes" id="UP000305888">
    <property type="component" value="Chromosome"/>
</dbReference>
<feature type="compositionally biased region" description="Low complexity" evidence="1">
    <location>
        <begin position="1"/>
        <end position="40"/>
    </location>
</feature>
<feature type="transmembrane region" description="Helical" evidence="2">
    <location>
        <begin position="147"/>
        <end position="165"/>
    </location>
</feature>
<dbReference type="OrthoDB" id="7699993at2"/>